<feature type="transmembrane region" description="Helical" evidence="6">
    <location>
        <begin position="777"/>
        <end position="800"/>
    </location>
</feature>
<dbReference type="Gene3D" id="3.30.63.10">
    <property type="entry name" value="Guanylate Kinase phosphate binding domain"/>
    <property type="match status" value="1"/>
</dbReference>
<dbReference type="Gene3D" id="3.40.50.300">
    <property type="entry name" value="P-loop containing nucleotide triphosphate hydrolases"/>
    <property type="match status" value="1"/>
</dbReference>
<evidence type="ECO:0000256" key="3">
    <source>
        <dbReference type="ARBA" id="ARBA00022777"/>
    </source>
</evidence>
<keyword evidence="6" id="KW-0472">Membrane</keyword>
<evidence type="ECO:0000256" key="5">
    <source>
        <dbReference type="SAM" id="MobiDB-lite"/>
    </source>
</evidence>
<dbReference type="SMART" id="SM00072">
    <property type="entry name" value="GuKc"/>
    <property type="match status" value="1"/>
</dbReference>
<keyword evidence="2" id="KW-0808">Transferase</keyword>
<dbReference type="VEuPathDB" id="VectorBase:GAUT039577"/>
<dbReference type="InterPro" id="IPR008145">
    <property type="entry name" value="GK/Ca_channel_bsu"/>
</dbReference>
<comment type="similarity">
    <text evidence="1">Belongs to the guanylate kinase family.</text>
</comment>
<dbReference type="Pfam" id="PF12796">
    <property type="entry name" value="Ank_2"/>
    <property type="match status" value="1"/>
</dbReference>
<keyword evidence="9" id="KW-1185">Reference proteome</keyword>
<dbReference type="AlphaFoldDB" id="A0A1A9VJY8"/>
<accession>A0A1A9VJY8</accession>
<reference evidence="8" key="1">
    <citation type="submission" date="2020-05" db="UniProtKB">
        <authorList>
            <consortium name="EnsemblMetazoa"/>
        </authorList>
    </citation>
    <scope>IDENTIFICATION</scope>
    <source>
        <strain evidence="8">TTRI</strain>
    </source>
</reference>
<keyword evidence="6" id="KW-1133">Transmembrane helix</keyword>
<evidence type="ECO:0000256" key="2">
    <source>
        <dbReference type="ARBA" id="ARBA00022679"/>
    </source>
</evidence>
<dbReference type="FunFam" id="3.30.63.10:FF:000002">
    <property type="entry name" value="Guanylate kinase 1"/>
    <property type="match status" value="1"/>
</dbReference>
<dbReference type="CDD" id="cd00071">
    <property type="entry name" value="GMPK"/>
    <property type="match status" value="1"/>
</dbReference>
<dbReference type="PANTHER" id="PTHR23117">
    <property type="entry name" value="GUANYLATE KINASE-RELATED"/>
    <property type="match status" value="1"/>
</dbReference>
<dbReference type="PROSITE" id="PS50052">
    <property type="entry name" value="GUANYLATE_KINASE_2"/>
    <property type="match status" value="1"/>
</dbReference>
<name>A0A1A9VJY8_GLOAU</name>
<keyword evidence="4" id="KW-0040">ANK repeat</keyword>
<feature type="transmembrane region" description="Helical" evidence="6">
    <location>
        <begin position="748"/>
        <end position="771"/>
    </location>
</feature>
<organism evidence="8 9">
    <name type="scientific">Glossina austeni</name>
    <name type="common">Savannah tsetse fly</name>
    <dbReference type="NCBI Taxonomy" id="7395"/>
    <lineage>
        <taxon>Eukaryota</taxon>
        <taxon>Metazoa</taxon>
        <taxon>Ecdysozoa</taxon>
        <taxon>Arthropoda</taxon>
        <taxon>Hexapoda</taxon>
        <taxon>Insecta</taxon>
        <taxon>Pterygota</taxon>
        <taxon>Neoptera</taxon>
        <taxon>Endopterygota</taxon>
        <taxon>Diptera</taxon>
        <taxon>Brachycera</taxon>
        <taxon>Muscomorpha</taxon>
        <taxon>Hippoboscoidea</taxon>
        <taxon>Glossinidae</taxon>
        <taxon>Glossina</taxon>
    </lineage>
</organism>
<dbReference type="SUPFAM" id="SSF52540">
    <property type="entry name" value="P-loop containing nucleoside triphosphate hydrolases"/>
    <property type="match status" value="1"/>
</dbReference>
<dbReference type="PANTHER" id="PTHR23117:SF13">
    <property type="entry name" value="GUANYLATE KINASE"/>
    <property type="match status" value="1"/>
</dbReference>
<keyword evidence="6" id="KW-0812">Transmembrane</keyword>
<evidence type="ECO:0000256" key="1">
    <source>
        <dbReference type="ARBA" id="ARBA00005790"/>
    </source>
</evidence>
<feature type="repeat" description="ANK" evidence="4">
    <location>
        <begin position="477"/>
        <end position="509"/>
    </location>
</feature>
<keyword evidence="3" id="KW-0418">Kinase</keyword>
<dbReference type="InterPro" id="IPR008144">
    <property type="entry name" value="Guanylate_kin-like_dom"/>
</dbReference>
<evidence type="ECO:0000256" key="6">
    <source>
        <dbReference type="SAM" id="Phobius"/>
    </source>
</evidence>
<evidence type="ECO:0000313" key="8">
    <source>
        <dbReference type="EnsemblMetazoa" id="GAUT039577-PA"/>
    </source>
</evidence>
<dbReference type="Pfam" id="PF00625">
    <property type="entry name" value="Guanylate_kin"/>
    <property type="match status" value="1"/>
</dbReference>
<feature type="domain" description="Guanylate kinase-like" evidence="7">
    <location>
        <begin position="1"/>
        <end position="151"/>
    </location>
</feature>
<sequence>MTTRKPRSGEINGKDYFFVTEEKFHELCKAGQMLEYAKVFENFYGIPRDFIEQNLSSGISVLLSIDWQGAFHLFKLMRKKVVSVFILPPSMEELRLRLQKRNSNSADEIERRLAEAQKEISKRDKYDYIKRMDIDLSALATNANKLDECIDKNKKQEQDRKDEQLYGTIERKVKKEEHKREKPRGQDGTLKKCKRLFKEGASPEVLTKLEESLREQEKYYRYYVQCFLPVLDGAIEQSKKIPNETKDRVKQAISEITYNSKYCNQNDRRNSEAESGYGSDVEDDHKVEISNEITNSNALLLKAIKNGNNRKFKKYLKDCTDISSIKDEKGNNILHLIASLEKKQKLKFLGTLIKTVTEKDLAQLVDSKNSKSQDAFQVALINKITKEKHESHTIKNNDNTLKFLTKLLEHGASSDNLGLSTEELQDLKEEQRTYYRNFLAKLAEQGKKSKLNPEIRVNTEAKIKEIIPHTINTPDSNDNYQLHLAIKNNDKELFEELLQKGADISLKDTDGNNALHLIVKPKTKQKLKLLDILLEASQKEQFIKAVNDKKEGQTPLHLVLQRIQEKNKEPSLKNKIKNVVKKEFKDTGRYKALELFLQNGADITVQDKDGKNALHYIASFKGEQKVACLKLILNSVEKEKFSKAANATNEKERTPLQVALITKTTKDKHNLVNPKSRDNTIKFCVKLLQNGVDPKQLILPERLCSKEYYKTIKGIEKSMGRALIPDDMRTELKCNFGKKLKARDIVKYVNNVVCKVVTTLVFTALACAVIFSASQGSITIATASSVIAVIGVCYLIYLNLENIYEGFGKIKGKFTEEKQLTLQDNAPKNDTQCNNSVKDIENKSNDLEEQEVQKSSNQSEYTENPATKMSDVSILRQFINKLLLVLNLKLLTPTTTRIHK</sequence>
<dbReference type="InterPro" id="IPR020590">
    <property type="entry name" value="Guanylate_kinase_CS"/>
</dbReference>
<dbReference type="SUPFAM" id="SSF48403">
    <property type="entry name" value="Ankyrin repeat"/>
    <property type="match status" value="1"/>
</dbReference>
<dbReference type="GO" id="GO:0005829">
    <property type="term" value="C:cytosol"/>
    <property type="evidence" value="ECO:0007669"/>
    <property type="project" value="TreeGrafter"/>
</dbReference>
<evidence type="ECO:0000259" key="7">
    <source>
        <dbReference type="PROSITE" id="PS50052"/>
    </source>
</evidence>
<dbReference type="SMART" id="SM00248">
    <property type="entry name" value="ANK"/>
    <property type="match status" value="6"/>
</dbReference>
<dbReference type="Gene3D" id="1.25.40.20">
    <property type="entry name" value="Ankyrin repeat-containing domain"/>
    <property type="match status" value="3"/>
</dbReference>
<feature type="region of interest" description="Disordered" evidence="5">
    <location>
        <begin position="844"/>
        <end position="864"/>
    </location>
</feature>
<dbReference type="EnsemblMetazoa" id="GAUT039577-RA">
    <property type="protein sequence ID" value="GAUT039577-PA"/>
    <property type="gene ID" value="GAUT039577"/>
</dbReference>
<dbReference type="STRING" id="7395.A0A1A9VJY8"/>
<proteinExistence type="inferred from homology"/>
<feature type="compositionally biased region" description="Polar residues" evidence="5">
    <location>
        <begin position="853"/>
        <end position="864"/>
    </location>
</feature>
<dbReference type="GO" id="GO:0004385">
    <property type="term" value="F:GMP kinase activity"/>
    <property type="evidence" value="ECO:0007669"/>
    <property type="project" value="TreeGrafter"/>
</dbReference>
<dbReference type="PROSITE" id="PS50088">
    <property type="entry name" value="ANK_REPEAT"/>
    <property type="match status" value="1"/>
</dbReference>
<dbReference type="PROSITE" id="PS50297">
    <property type="entry name" value="ANK_REP_REGION"/>
    <property type="match status" value="1"/>
</dbReference>
<dbReference type="InterPro" id="IPR027417">
    <property type="entry name" value="P-loop_NTPase"/>
</dbReference>
<protein>
    <recommendedName>
        <fullName evidence="7">Guanylate kinase-like domain-containing protein</fullName>
    </recommendedName>
</protein>
<dbReference type="InterPro" id="IPR002110">
    <property type="entry name" value="Ankyrin_rpt"/>
</dbReference>
<evidence type="ECO:0000313" key="9">
    <source>
        <dbReference type="Proteomes" id="UP000078200"/>
    </source>
</evidence>
<dbReference type="Proteomes" id="UP000078200">
    <property type="component" value="Unassembled WGS sequence"/>
</dbReference>
<dbReference type="InterPro" id="IPR036770">
    <property type="entry name" value="Ankyrin_rpt-contain_sf"/>
</dbReference>
<dbReference type="PROSITE" id="PS00856">
    <property type="entry name" value="GUANYLATE_KINASE_1"/>
    <property type="match status" value="1"/>
</dbReference>
<evidence type="ECO:0000256" key="4">
    <source>
        <dbReference type="PROSITE-ProRule" id="PRU00023"/>
    </source>
</evidence>